<evidence type="ECO:0000256" key="1">
    <source>
        <dbReference type="PROSITE-ProRule" id="PRU00169"/>
    </source>
</evidence>
<sequence length="62" mass="7075">MSRVVIIENDELVRTIYRTLVEDTPGFQVVSSVGTLAQAERDLRHLQVNLLMVDIYCRPAMV</sequence>
<name>A0ABQ2GV23_9DEIO</name>
<dbReference type="SUPFAM" id="SSF52172">
    <property type="entry name" value="CheY-like"/>
    <property type="match status" value="1"/>
</dbReference>
<organism evidence="3 4">
    <name type="scientific">Deinococcus aerophilus</name>
    <dbReference type="NCBI Taxonomy" id="522488"/>
    <lineage>
        <taxon>Bacteria</taxon>
        <taxon>Thermotogati</taxon>
        <taxon>Deinococcota</taxon>
        <taxon>Deinococci</taxon>
        <taxon>Deinococcales</taxon>
        <taxon>Deinococcaceae</taxon>
        <taxon>Deinococcus</taxon>
    </lineage>
</organism>
<dbReference type="InterPro" id="IPR011006">
    <property type="entry name" value="CheY-like_superfamily"/>
</dbReference>
<dbReference type="Gene3D" id="3.40.50.2300">
    <property type="match status" value="1"/>
</dbReference>
<proteinExistence type="predicted"/>
<feature type="domain" description="Response regulatory" evidence="2">
    <location>
        <begin position="3"/>
        <end position="62"/>
    </location>
</feature>
<accession>A0ABQ2GV23</accession>
<evidence type="ECO:0000313" key="3">
    <source>
        <dbReference type="EMBL" id="GGM13227.1"/>
    </source>
</evidence>
<evidence type="ECO:0000259" key="2">
    <source>
        <dbReference type="PROSITE" id="PS50110"/>
    </source>
</evidence>
<protein>
    <recommendedName>
        <fullName evidence="2">Response regulatory domain-containing protein</fullName>
    </recommendedName>
</protein>
<keyword evidence="4" id="KW-1185">Reference proteome</keyword>
<dbReference type="InterPro" id="IPR001789">
    <property type="entry name" value="Sig_transdc_resp-reg_receiver"/>
</dbReference>
<evidence type="ECO:0000313" key="4">
    <source>
        <dbReference type="Proteomes" id="UP000661918"/>
    </source>
</evidence>
<dbReference type="PROSITE" id="PS50110">
    <property type="entry name" value="RESPONSE_REGULATORY"/>
    <property type="match status" value="1"/>
</dbReference>
<dbReference type="EMBL" id="BMOM01000018">
    <property type="protein sequence ID" value="GGM13227.1"/>
    <property type="molecule type" value="Genomic_DNA"/>
</dbReference>
<feature type="modified residue" description="4-aspartylphosphate" evidence="1">
    <location>
        <position position="54"/>
    </location>
</feature>
<keyword evidence="1" id="KW-0597">Phosphoprotein</keyword>
<comment type="caution">
    <text evidence="3">The sequence shown here is derived from an EMBL/GenBank/DDBJ whole genome shotgun (WGS) entry which is preliminary data.</text>
</comment>
<dbReference type="Proteomes" id="UP000661918">
    <property type="component" value="Unassembled WGS sequence"/>
</dbReference>
<gene>
    <name evidence="3" type="ORF">GCM10010841_22320</name>
</gene>
<reference evidence="4" key="1">
    <citation type="journal article" date="2019" name="Int. J. Syst. Evol. Microbiol.">
        <title>The Global Catalogue of Microorganisms (GCM) 10K type strain sequencing project: providing services to taxonomists for standard genome sequencing and annotation.</title>
        <authorList>
            <consortium name="The Broad Institute Genomics Platform"/>
            <consortium name="The Broad Institute Genome Sequencing Center for Infectious Disease"/>
            <person name="Wu L."/>
            <person name="Ma J."/>
        </authorList>
    </citation>
    <scope>NUCLEOTIDE SEQUENCE [LARGE SCALE GENOMIC DNA]</scope>
    <source>
        <strain evidence="4">JCM 15443</strain>
    </source>
</reference>